<dbReference type="WormBase" id="Bm12908">
    <property type="protein sequence ID" value="BM37275"/>
    <property type="gene ID" value="WBGene00233169"/>
</dbReference>
<dbReference type="OrthoDB" id="5872933at2759"/>
<evidence type="ECO:0000313" key="3">
    <source>
        <dbReference type="Proteomes" id="UP000006672"/>
    </source>
</evidence>
<dbReference type="GeneID" id="6104713"/>
<protein>
    <submittedName>
        <fullName evidence="1 4">Bm12908</fullName>
    </submittedName>
</protein>
<evidence type="ECO:0000313" key="5">
    <source>
        <dbReference type="WormBase" id="Bm12908"/>
    </source>
</evidence>
<accession>A0A0I9NC00</accession>
<dbReference type="AlphaFoldDB" id="A0A0I9NC00"/>
<dbReference type="KEGG" id="bmy:BM_BM12908"/>
<reference evidence="4" key="4">
    <citation type="submission" date="2019-12" db="UniProtKB">
        <authorList>
            <consortium name="WormBaseParasite"/>
        </authorList>
    </citation>
    <scope>IDENTIFICATION</scope>
</reference>
<dbReference type="EMBL" id="LN857024">
    <property type="protein sequence ID" value="CTP82103.1"/>
    <property type="molecule type" value="Genomic_DNA"/>
</dbReference>
<reference evidence="2" key="3">
    <citation type="submission" date="2019-04" db="EMBL/GenBank/DDBJ databases">
        <authorList>
            <person name="Howe K."/>
            <person name="Paulini M."/>
            <person name="Williams G."/>
        </authorList>
    </citation>
    <scope>NUCLEOTIDE SEQUENCE [LARGE SCALE GENOMIC DNA]</scope>
    <source>
        <strain evidence="2">FR3</strain>
    </source>
</reference>
<reference evidence="1 3" key="1">
    <citation type="journal article" date="2007" name="Science">
        <title>Draft genome of the filarial nematode parasite Brugia malayi.</title>
        <authorList>
            <person name="Ghedin E."/>
            <person name="Wang S."/>
            <person name="Spiro D."/>
            <person name="Caler E."/>
            <person name="Zhao Q."/>
            <person name="Crabtree J."/>
            <person name="Allen J.E."/>
            <person name="Delcher A.L."/>
            <person name="Guiliano D.B."/>
            <person name="Miranda-Saavedra D."/>
            <person name="Angiuoli S.V."/>
            <person name="Creasy T."/>
            <person name="Amedeo P."/>
            <person name="Haas B."/>
            <person name="El-Sayed N.M."/>
            <person name="Wortman J.R."/>
            <person name="Feldblyum T."/>
            <person name="Tallon L."/>
            <person name="Schatz M."/>
            <person name="Shumway M."/>
            <person name="Koo H."/>
            <person name="Salzberg S.L."/>
            <person name="Schobel S."/>
            <person name="Pertea M."/>
            <person name="Pop M."/>
            <person name="White O."/>
            <person name="Barton G.J."/>
            <person name="Carlow C.K."/>
            <person name="Crawford M.J."/>
            <person name="Daub J."/>
            <person name="Dimmic M.W."/>
            <person name="Estes C.F."/>
            <person name="Foster J.M."/>
            <person name="Ganatra M."/>
            <person name="Gregory W.F."/>
            <person name="Johnson N.M."/>
            <person name="Jin J."/>
            <person name="Komuniecki R."/>
            <person name="Korf I."/>
            <person name="Kumar S."/>
            <person name="Laney S."/>
            <person name="Li B.W."/>
            <person name="Li W."/>
            <person name="Lindblom T.H."/>
            <person name="Lustigman S."/>
            <person name="Ma D."/>
            <person name="Maina C.V."/>
            <person name="Martin D.M."/>
            <person name="McCarter J.P."/>
            <person name="McReynolds L."/>
            <person name="Mitreva M."/>
            <person name="Nutman T.B."/>
            <person name="Parkinson J."/>
            <person name="Peregrin-Alvarez J.M."/>
            <person name="Poole C."/>
            <person name="Ren Q."/>
            <person name="Saunders L."/>
            <person name="Sluder A.E."/>
            <person name="Smith K."/>
            <person name="Stanke M."/>
            <person name="Unnasch T.R."/>
            <person name="Ware J."/>
            <person name="Wei A.D."/>
            <person name="Weil G."/>
            <person name="Williams D.J."/>
            <person name="Zhang Y."/>
            <person name="Williams S.A."/>
            <person name="Fraser-Liggett C."/>
            <person name="Slatko B."/>
            <person name="Blaxter M.L."/>
            <person name="Scott A.L."/>
        </authorList>
    </citation>
    <scope>NUCLEOTIDE SEQUENCE</scope>
    <source>
        <strain evidence="1 3">FR3</strain>
    </source>
</reference>
<gene>
    <name evidence="1 4 5" type="ORF">Bm12908</name>
    <name evidence="2" type="ORF">BM_BM12908</name>
    <name evidence="1" type="ORF">BM_Bm12908</name>
</gene>
<keyword evidence="3" id="KW-1185">Reference proteome</keyword>
<reference evidence="1" key="2">
    <citation type="submission" date="2012-12" db="EMBL/GenBank/DDBJ databases">
        <authorList>
            <person name="Gao Y.W."/>
            <person name="Fan S.T."/>
            <person name="Sun H.T."/>
            <person name="Wang Z."/>
            <person name="Gao X.L."/>
            <person name="Li Y.G."/>
            <person name="Wang T.C."/>
            <person name="Zhang K."/>
            <person name="Xu W.W."/>
            <person name="Yu Z.J."/>
            <person name="Xia X.Z."/>
        </authorList>
    </citation>
    <scope>NUCLEOTIDE SEQUENCE</scope>
    <source>
        <strain evidence="1">FR3</strain>
    </source>
</reference>
<name>A0A0I9NC00_BRUMA</name>
<proteinExistence type="predicted"/>
<accession>A0A4E9FJB6</accession>
<dbReference type="CTD" id="6104713"/>
<dbReference type="RefSeq" id="XP_001901294.2">
    <property type="nucleotide sequence ID" value="XM_001901259.2"/>
</dbReference>
<dbReference type="EMBL" id="CAAKNF010000194">
    <property type="protein sequence ID" value="VIO96534.1"/>
    <property type="molecule type" value="Genomic_DNA"/>
</dbReference>
<organism evidence="1">
    <name type="scientific">Brugia malayi</name>
    <name type="common">Filarial nematode worm</name>
    <dbReference type="NCBI Taxonomy" id="6279"/>
    <lineage>
        <taxon>Eukaryota</taxon>
        <taxon>Metazoa</taxon>
        <taxon>Ecdysozoa</taxon>
        <taxon>Nematoda</taxon>
        <taxon>Chromadorea</taxon>
        <taxon>Rhabditida</taxon>
        <taxon>Spirurina</taxon>
        <taxon>Spiruromorpha</taxon>
        <taxon>Filarioidea</taxon>
        <taxon>Onchocercidae</taxon>
        <taxon>Brugia</taxon>
    </lineage>
</organism>
<evidence type="ECO:0000313" key="4">
    <source>
        <dbReference type="WBParaSite" id="Bm12908.1"/>
    </source>
</evidence>
<sequence length="1111" mass="126687">MSSFKKSSEFEYPILRTRIEVKRQDGFVNAARELSNDSIPIIELKTQKREDLDVKSFDDGNKKENNEDVSMARSSLCSCHIGNQCCCECPNFLELMMGTASWKPEKLYVFHCNDCGGTTVREIQCFHIDQRPKLSFSRNPMQHEWQCYHCGFLNSDSSTALNHENINLLGDDNLDIWSQTAYSVSNTSISTSISDLCKYFALSSSYQFQKCHFSIRSNSIQHSKKCNENFRKCTENDECSCLLIDESQTGSSLTDGSEVEMETVKWMTTQKASIVRSARADTAITSFKTSPKRKNLLSCSISTERSEGLQATKYKTEPKMKLLRTAKLTTNSIQSNNFKEVKTDHENLECNKETERAAPADPSETAVELKCEVVGPSKKILKTVKQINETDWRTTSEKTTMVSVCAVRDTARHNDRYVDMDVVKSSSEEKIVEHTDTLGLKGTTHNFSINNNNVFFTKSTFASTGNLSSPTYHTSKSNLPIAAIPIVTATSPRRYLVLQSTTNSSRNTPSSYHYRTSMYSKLNTASKRSQHSSPYMALTISSAMKIKQIIKRSEPSLWTSRRQYSISGRSHTASFFVPLRNRESHRSKLRFWHRETSQSPKIYHKKRLVNSTKAGLLTTKCGRTNESNLQNLQRTSPQSLSRVACRLPHCGGLYHKYLKPLFWDPITSRNDRMLRRERKERFMKEVGIKDSTINIKNAQIETSLHLKQTELQLSLKNSQQKETSRLHLGRDYLQQQDQVNNNAPTPSLSTTQIKTPHGWQRTFLNVSCEKTSRLDRFTPQFVETVSAQVWITESLQGTAPLRQMLPSKLSKYNIWQWISFHSSQKITRFKRFWRPEMNDMKPALQLSQCISRLEKSANKFSLTEPRISRGIIWKQTVSKSLPKVSRVNRFPVPENSISKISQGSFRFKQSEEVPLDFLSIKTPLSNALTSCATLPIRQQRGSSYEQAKPIHLSKVSNKSSLSSLHLNIFNTINFNKAREGRDREISDSAEIRQIQPVSHLDRTRGQYFDDSSFNRIAHRITKQDDIGEISGDLEMQTAIAKETVPHVASILLHGTNSEYMAPSNIVSSYREIHMALQSKFQPMKLCLNGITTSEKVCVQRIIVNGSKVYHK</sequence>
<dbReference type="Proteomes" id="UP000006672">
    <property type="component" value="Unassembled WGS sequence"/>
</dbReference>
<evidence type="ECO:0000313" key="1">
    <source>
        <dbReference type="EMBL" id="CTP82103.1"/>
    </source>
</evidence>
<evidence type="ECO:0000313" key="2">
    <source>
        <dbReference type="EMBL" id="VIO96534.1"/>
    </source>
</evidence>
<dbReference type="OMA" id="NIWQWIS"/>
<dbReference type="WBParaSite" id="Bm12908.1">
    <property type="protein sequence ID" value="Bm12908.1"/>
    <property type="gene ID" value="WBGene00233169"/>
</dbReference>